<reference evidence="2" key="1">
    <citation type="journal article" date="2012" name="Nature">
        <title>A physical, genetic and functional sequence assembly of the barley genome.</title>
        <authorList>
            <consortium name="The International Barley Genome Sequencing Consortium"/>
            <person name="Mayer K.F."/>
            <person name="Waugh R."/>
            <person name="Brown J.W."/>
            <person name="Schulman A."/>
            <person name="Langridge P."/>
            <person name="Platzer M."/>
            <person name="Fincher G.B."/>
            <person name="Muehlbauer G.J."/>
            <person name="Sato K."/>
            <person name="Close T.J."/>
            <person name="Wise R.P."/>
            <person name="Stein N."/>
        </authorList>
    </citation>
    <scope>NUCLEOTIDE SEQUENCE [LARGE SCALE GENOMIC DNA]</scope>
    <source>
        <strain evidence="2">cv. Morex</strain>
    </source>
</reference>
<accession>A0A8I6X8G6</accession>
<dbReference type="PANTHER" id="PTHR37736:SF1">
    <property type="entry name" value="GLYCINE-RICH PROTEIN"/>
    <property type="match status" value="1"/>
</dbReference>
<dbReference type="Proteomes" id="UP000011116">
    <property type="component" value="Chromosome 1H"/>
</dbReference>
<reference evidence="1" key="2">
    <citation type="submission" date="2020-10" db="EMBL/GenBank/DDBJ databases">
        <authorList>
            <person name="Scholz U."/>
            <person name="Mascher M."/>
            <person name="Fiebig A."/>
        </authorList>
    </citation>
    <scope>NUCLEOTIDE SEQUENCE [LARGE SCALE GENOMIC DNA]</scope>
    <source>
        <strain evidence="1">cv. Morex</strain>
    </source>
</reference>
<keyword evidence="2" id="KW-1185">Reference proteome</keyword>
<reference evidence="1" key="3">
    <citation type="submission" date="2022-01" db="UniProtKB">
        <authorList>
            <consortium name="EnsemblPlants"/>
        </authorList>
    </citation>
    <scope>IDENTIFICATION</scope>
    <source>
        <strain evidence="1">subsp. vulgare</strain>
    </source>
</reference>
<dbReference type="AlphaFoldDB" id="A0A8I6X8G6"/>
<dbReference type="PANTHER" id="PTHR37736">
    <property type="entry name" value="GLYCINE-RICH PROTEIN"/>
    <property type="match status" value="1"/>
</dbReference>
<dbReference type="EnsemblPlants" id="HORVU.MOREX.r3.1HG0076750.1">
    <property type="protein sequence ID" value="HORVU.MOREX.r3.1HG0076750.1"/>
    <property type="gene ID" value="HORVU.MOREX.r3.1HG0076750"/>
</dbReference>
<evidence type="ECO:0000313" key="2">
    <source>
        <dbReference type="Proteomes" id="UP000011116"/>
    </source>
</evidence>
<evidence type="ECO:0000313" key="1">
    <source>
        <dbReference type="EnsemblPlants" id="HORVU.MOREX.r3.1HG0076750.1"/>
    </source>
</evidence>
<proteinExistence type="predicted"/>
<organism evidence="1 2">
    <name type="scientific">Hordeum vulgare subsp. vulgare</name>
    <name type="common">Domesticated barley</name>
    <dbReference type="NCBI Taxonomy" id="112509"/>
    <lineage>
        <taxon>Eukaryota</taxon>
        <taxon>Viridiplantae</taxon>
        <taxon>Streptophyta</taxon>
        <taxon>Embryophyta</taxon>
        <taxon>Tracheophyta</taxon>
        <taxon>Spermatophyta</taxon>
        <taxon>Magnoliopsida</taxon>
        <taxon>Liliopsida</taxon>
        <taxon>Poales</taxon>
        <taxon>Poaceae</taxon>
        <taxon>BOP clade</taxon>
        <taxon>Pooideae</taxon>
        <taxon>Triticodae</taxon>
        <taxon>Triticeae</taxon>
        <taxon>Hordeinae</taxon>
        <taxon>Hordeum</taxon>
    </lineage>
</organism>
<sequence length="224" mass="23363">MRSKPTLAAVIDELERLHAPLVVAVAEEVSASVPPAPASSASGSDSSVQDLLALVYFGALFNVKPQSDFIATMAAREHERSSCITYDCVGDDAVDLLVEGDLDVVSAVAALVAACPASAVDVSHRDALQACAHHARLWLARADEPIHPGSSVTYAAVRAKLDKIMASDYYTAAAVGGYGAEGVQAHESMAASPEASAVEENLAAEGHKVKSQTSFLFLHNLIHA</sequence>
<name>A0A8I6X8G6_HORVV</name>
<protein>
    <submittedName>
        <fullName evidence="1">Uncharacterized protein</fullName>
    </submittedName>
</protein>
<dbReference type="Gramene" id="HORVU.MOREX.r3.1HG0076750.1">
    <property type="protein sequence ID" value="HORVU.MOREX.r3.1HG0076750.1"/>
    <property type="gene ID" value="HORVU.MOREX.r3.1HG0076750"/>
</dbReference>